<organism evidence="2 3">
    <name type="scientific">Planomonospora corallina</name>
    <dbReference type="NCBI Taxonomy" id="1806052"/>
    <lineage>
        <taxon>Bacteria</taxon>
        <taxon>Bacillati</taxon>
        <taxon>Actinomycetota</taxon>
        <taxon>Actinomycetes</taxon>
        <taxon>Streptosporangiales</taxon>
        <taxon>Streptosporangiaceae</taxon>
        <taxon>Planomonospora</taxon>
    </lineage>
</organism>
<feature type="compositionally biased region" description="Basic residues" evidence="1">
    <location>
        <begin position="1"/>
        <end position="10"/>
    </location>
</feature>
<proteinExistence type="predicted"/>
<evidence type="ECO:0000256" key="1">
    <source>
        <dbReference type="SAM" id="MobiDB-lite"/>
    </source>
</evidence>
<keyword evidence="3" id="KW-1185">Reference proteome</keyword>
<reference evidence="3" key="1">
    <citation type="journal article" date="2019" name="Int. J. Syst. Evol. Microbiol.">
        <title>The Global Catalogue of Microorganisms (GCM) 10K type strain sequencing project: providing services to taxonomists for standard genome sequencing and annotation.</title>
        <authorList>
            <consortium name="The Broad Institute Genomics Platform"/>
            <consortium name="The Broad Institute Genome Sequencing Center for Infectious Disease"/>
            <person name="Wu L."/>
            <person name="Ma J."/>
        </authorList>
    </citation>
    <scope>NUCLEOTIDE SEQUENCE [LARGE SCALE GENOMIC DNA]</scope>
    <source>
        <strain evidence="3">TBRC 4489</strain>
    </source>
</reference>
<gene>
    <name evidence="2" type="ORF">ACFOWE_32805</name>
</gene>
<name>A0ABV8IJB3_9ACTN</name>
<evidence type="ECO:0000313" key="2">
    <source>
        <dbReference type="EMBL" id="MFC4063084.1"/>
    </source>
</evidence>
<protein>
    <recommendedName>
        <fullName evidence="4">Transposase</fullName>
    </recommendedName>
</protein>
<evidence type="ECO:0000313" key="3">
    <source>
        <dbReference type="Proteomes" id="UP001595850"/>
    </source>
</evidence>
<dbReference type="EMBL" id="JBHSBM010000075">
    <property type="protein sequence ID" value="MFC4063084.1"/>
    <property type="molecule type" value="Genomic_DNA"/>
</dbReference>
<feature type="region of interest" description="Disordered" evidence="1">
    <location>
        <begin position="1"/>
        <end position="45"/>
    </location>
</feature>
<feature type="compositionally biased region" description="Basic and acidic residues" evidence="1">
    <location>
        <begin position="11"/>
        <end position="31"/>
    </location>
</feature>
<dbReference type="Proteomes" id="UP001595850">
    <property type="component" value="Unassembled WGS sequence"/>
</dbReference>
<accession>A0ABV8IJB3</accession>
<dbReference type="RefSeq" id="WP_377294768.1">
    <property type="nucleotide sequence ID" value="NZ_JBHSBM010000075.1"/>
</dbReference>
<comment type="caution">
    <text evidence="2">The sequence shown here is derived from an EMBL/GenBank/DDBJ whole genome shotgun (WGS) entry which is preliminary data.</text>
</comment>
<evidence type="ECO:0008006" key="4">
    <source>
        <dbReference type="Google" id="ProtNLM"/>
    </source>
</evidence>
<sequence length="184" mass="21074">MRDRGGRRRSERGDDRVRHKAAEMRAREQHGRGHAFTRHRDAAPRELDRRVVQGMTAEGGSGRHRVDHATRFLTDTALLRTTDAIWDSPGLRRSIEQQKKLRDTGRIKPEEMRISGTVRLKDALGVGWRGMVDGRSRASGAGTRTTRFPDDALAYAQWRRSADDRWYLHTCYPIATRERTTPAS</sequence>